<organism evidence="1">
    <name type="scientific">marine metagenome</name>
    <dbReference type="NCBI Taxonomy" id="408172"/>
    <lineage>
        <taxon>unclassified sequences</taxon>
        <taxon>metagenomes</taxon>
        <taxon>ecological metagenomes</taxon>
    </lineage>
</organism>
<feature type="non-terminal residue" evidence="1">
    <location>
        <position position="153"/>
    </location>
</feature>
<gene>
    <name evidence="1" type="ORF">METZ01_LOCUS411856</name>
</gene>
<accession>A0A382WJP2</accession>
<name>A0A382WJP2_9ZZZZ</name>
<evidence type="ECO:0000313" key="1">
    <source>
        <dbReference type="EMBL" id="SVD59002.1"/>
    </source>
</evidence>
<dbReference type="EMBL" id="UINC01160387">
    <property type="protein sequence ID" value="SVD59002.1"/>
    <property type="molecule type" value="Genomic_DNA"/>
</dbReference>
<reference evidence="1" key="1">
    <citation type="submission" date="2018-05" db="EMBL/GenBank/DDBJ databases">
        <authorList>
            <person name="Lanie J.A."/>
            <person name="Ng W.-L."/>
            <person name="Kazmierczak K.M."/>
            <person name="Andrzejewski T.M."/>
            <person name="Davidsen T.M."/>
            <person name="Wayne K.J."/>
            <person name="Tettelin H."/>
            <person name="Glass J.I."/>
            <person name="Rusch D."/>
            <person name="Podicherti R."/>
            <person name="Tsui H.-C.T."/>
            <person name="Winkler M.E."/>
        </authorList>
    </citation>
    <scope>NUCLEOTIDE SEQUENCE</scope>
</reference>
<sequence>MANARVIRQNFFNNPLVSKFEPMERYLLIGLTCAADDFGRLWGNCENLKSTLFPIDKNITSDWISKSIDLFIKQKIICEYAVDEVTYYHFPKWFDKGWFLKQRVDHPREFGSPDCPICQTEVKKRESSRAIKDNRIKEKEIKENVIERISFPT</sequence>
<protein>
    <submittedName>
        <fullName evidence="1">Uncharacterized protein</fullName>
    </submittedName>
</protein>
<proteinExistence type="predicted"/>
<dbReference type="AlphaFoldDB" id="A0A382WJP2"/>